<dbReference type="CDD" id="cd05289">
    <property type="entry name" value="MDR_like_2"/>
    <property type="match status" value="1"/>
</dbReference>
<dbReference type="EC" id="1.6.5.5" evidence="2"/>
<sequence length="313" mass="31365">MAKRFVATAYGDPAEVLDLVDVTIPDPGPDQVVVETRAIGLNPIDVKSVRGYVGADESRLPLPIGYEAAGVVTAVGDGAATTAGPLAVGDEVIVYRAVGAIADTLLSSTRAVHAKPPTLDFPRAAGLLLVGVTAADAVGTAGIADGDLVLIHGGSGAVGSIAIQLAVKAGATVIATANTANHDQVRRLGAAPVAYGDGLLDRIRAVASGSITSVIDTVGNDEAIDASLALVDNPGKIVSVAAFGRAADGIVVVNGSTPESKRYRTEALDGLIADAASGVLVTEVAKTFPFTEAPTALAELAAAHPRGKYVLLP</sequence>
<evidence type="ECO:0000313" key="3">
    <source>
        <dbReference type="Proteomes" id="UP000271469"/>
    </source>
</evidence>
<dbReference type="RefSeq" id="WP_124710718.1">
    <property type="nucleotide sequence ID" value="NZ_CP033972.1"/>
</dbReference>
<dbReference type="InterPro" id="IPR036291">
    <property type="entry name" value="NAD(P)-bd_dom_sf"/>
</dbReference>
<dbReference type="OrthoDB" id="9801186at2"/>
<dbReference type="SMART" id="SM00829">
    <property type="entry name" value="PKS_ER"/>
    <property type="match status" value="1"/>
</dbReference>
<dbReference type="InterPro" id="IPR013149">
    <property type="entry name" value="ADH-like_C"/>
</dbReference>
<dbReference type="SUPFAM" id="SSF51735">
    <property type="entry name" value="NAD(P)-binding Rossmann-fold domains"/>
    <property type="match status" value="1"/>
</dbReference>
<dbReference type="Gene3D" id="3.40.50.720">
    <property type="entry name" value="NAD(P)-binding Rossmann-like Domain"/>
    <property type="match status" value="1"/>
</dbReference>
<keyword evidence="2" id="KW-0560">Oxidoreductase</keyword>
<evidence type="ECO:0000313" key="2">
    <source>
        <dbReference type="EMBL" id="AZG48524.1"/>
    </source>
</evidence>
<dbReference type="AlphaFoldDB" id="A0A3G8JTN9"/>
<evidence type="ECO:0000259" key="1">
    <source>
        <dbReference type="SMART" id="SM00829"/>
    </source>
</evidence>
<protein>
    <submittedName>
        <fullName evidence="2">Quinone oxidoreductase 1</fullName>
        <ecNumber evidence="2">1.6.5.5</ecNumber>
    </submittedName>
</protein>
<proteinExistence type="predicted"/>
<dbReference type="EMBL" id="CP033972">
    <property type="protein sequence ID" value="AZG48524.1"/>
    <property type="molecule type" value="Genomic_DNA"/>
</dbReference>
<dbReference type="Pfam" id="PF08240">
    <property type="entry name" value="ADH_N"/>
    <property type="match status" value="1"/>
</dbReference>
<dbReference type="PANTHER" id="PTHR43482:SF1">
    <property type="entry name" value="PROTEIN AST1-RELATED"/>
    <property type="match status" value="1"/>
</dbReference>
<feature type="domain" description="Enoyl reductase (ER)" evidence="1">
    <location>
        <begin position="12"/>
        <end position="311"/>
    </location>
</feature>
<organism evidence="2 3">
    <name type="scientific">Gordonia insulae</name>
    <dbReference type="NCBI Taxonomy" id="2420509"/>
    <lineage>
        <taxon>Bacteria</taxon>
        <taxon>Bacillati</taxon>
        <taxon>Actinomycetota</taxon>
        <taxon>Actinomycetes</taxon>
        <taxon>Mycobacteriales</taxon>
        <taxon>Gordoniaceae</taxon>
        <taxon>Gordonia</taxon>
    </lineage>
</organism>
<dbReference type="SUPFAM" id="SSF50129">
    <property type="entry name" value="GroES-like"/>
    <property type="match status" value="1"/>
</dbReference>
<dbReference type="GO" id="GO:0003960">
    <property type="term" value="F:quinone reductase (NADPH) activity"/>
    <property type="evidence" value="ECO:0007669"/>
    <property type="project" value="UniProtKB-EC"/>
</dbReference>
<dbReference type="InterPro" id="IPR013154">
    <property type="entry name" value="ADH-like_N"/>
</dbReference>
<dbReference type="Pfam" id="PF00107">
    <property type="entry name" value="ADH_zinc_N"/>
    <property type="match status" value="1"/>
</dbReference>
<dbReference type="InterPro" id="IPR020843">
    <property type="entry name" value="ER"/>
</dbReference>
<name>A0A3G8JTN9_9ACTN</name>
<dbReference type="KEGG" id="gom:D7316_05141"/>
<gene>
    <name evidence="2" type="primary">qorA_5</name>
    <name evidence="2" type="ORF">D7316_05141</name>
</gene>
<dbReference type="InterPro" id="IPR011032">
    <property type="entry name" value="GroES-like_sf"/>
</dbReference>
<dbReference type="Proteomes" id="UP000271469">
    <property type="component" value="Chromosome"/>
</dbReference>
<dbReference type="InterPro" id="IPR052585">
    <property type="entry name" value="Lipid_raft_assoc_Zn_ADH"/>
</dbReference>
<keyword evidence="3" id="KW-1185">Reference proteome</keyword>
<dbReference type="PANTHER" id="PTHR43482">
    <property type="entry name" value="PROTEIN AST1-RELATED"/>
    <property type="match status" value="1"/>
</dbReference>
<dbReference type="Gene3D" id="3.90.180.10">
    <property type="entry name" value="Medium-chain alcohol dehydrogenases, catalytic domain"/>
    <property type="match status" value="1"/>
</dbReference>
<accession>A0A3G8JTN9</accession>
<reference evidence="2 3" key="1">
    <citation type="submission" date="2018-11" db="EMBL/GenBank/DDBJ databases">
        <title>Gordonia insulae sp. nov., isolated from an island soil.</title>
        <authorList>
            <person name="Kim Y.S."/>
            <person name="Kim S.B."/>
        </authorList>
    </citation>
    <scope>NUCLEOTIDE SEQUENCE [LARGE SCALE GENOMIC DNA]</scope>
    <source>
        <strain evidence="2 3">MMS17-SY073</strain>
    </source>
</reference>